<dbReference type="Proteomes" id="UP000517916">
    <property type="component" value="Unassembled WGS sequence"/>
</dbReference>
<keyword evidence="8 12" id="KW-0805">Transcription regulation</keyword>
<feature type="binding site" evidence="12">
    <location>
        <position position="53"/>
    </location>
    <ligand>
        <name>[4Fe-4S] cluster</name>
        <dbReference type="ChEBI" id="CHEBI:49883"/>
    </ligand>
</feature>
<keyword evidence="9 12" id="KW-0238">DNA-binding</keyword>
<keyword evidence="7 12" id="KW-0411">Iron-sulfur</keyword>
<feature type="domain" description="4Fe-4S Wbl-type" evidence="13">
    <location>
        <begin position="22"/>
        <end position="86"/>
    </location>
</feature>
<keyword evidence="4 12" id="KW-0963">Cytoplasm</keyword>
<gene>
    <name evidence="12" type="primary">whiB</name>
    <name evidence="14" type="ORF">BC739_002108</name>
</gene>
<dbReference type="EMBL" id="JACJID010000002">
    <property type="protein sequence ID" value="MBA8924909.1"/>
    <property type="molecule type" value="Genomic_DNA"/>
</dbReference>
<dbReference type="PANTHER" id="PTHR38839">
    <property type="entry name" value="TRANSCRIPTIONAL REGULATOR WHID-RELATED"/>
    <property type="match status" value="1"/>
</dbReference>
<evidence type="ECO:0000256" key="5">
    <source>
        <dbReference type="ARBA" id="ARBA00022723"/>
    </source>
</evidence>
<comment type="caution">
    <text evidence="14">The sequence shown here is derived from an EMBL/GenBank/DDBJ whole genome shotgun (WGS) entry which is preliminary data.</text>
</comment>
<evidence type="ECO:0000256" key="10">
    <source>
        <dbReference type="ARBA" id="ARBA00023157"/>
    </source>
</evidence>
<dbReference type="PANTHER" id="PTHR38839:SF5">
    <property type="entry name" value="TRANSCRIPTIONAL REGULATOR WHID"/>
    <property type="match status" value="1"/>
</dbReference>
<keyword evidence="5 12" id="KW-0479">Metal-binding</keyword>
<comment type="PTM">
    <text evidence="12">The Fe-S cluster can be nitrosylated by nitric oxide (NO).</text>
</comment>
<dbReference type="HAMAP" id="MF_01479">
    <property type="entry name" value="WhiB"/>
    <property type="match status" value="1"/>
</dbReference>
<comment type="cofactor">
    <cofactor evidence="12">
        <name>[4Fe-4S] cluster</name>
        <dbReference type="ChEBI" id="CHEBI:49883"/>
    </cofactor>
    <text evidence="12">Binds 1 [4Fe-4S] cluster per subunit. Following nitrosylation of the [4Fe-4S] cluster binds 1 [4Fe-8(NO)] cluster per subunit.</text>
</comment>
<evidence type="ECO:0000256" key="11">
    <source>
        <dbReference type="ARBA" id="ARBA00023163"/>
    </source>
</evidence>
<evidence type="ECO:0000259" key="13">
    <source>
        <dbReference type="PROSITE" id="PS51674"/>
    </source>
</evidence>
<evidence type="ECO:0000256" key="2">
    <source>
        <dbReference type="ARBA" id="ARBA00006597"/>
    </source>
</evidence>
<proteinExistence type="inferred from homology"/>
<evidence type="ECO:0000256" key="12">
    <source>
        <dbReference type="HAMAP-Rule" id="MF_01479"/>
    </source>
</evidence>
<feature type="binding site" evidence="12">
    <location>
        <position position="56"/>
    </location>
    <ligand>
        <name>[4Fe-4S] cluster</name>
        <dbReference type="ChEBI" id="CHEBI:49883"/>
    </ligand>
</feature>
<keyword evidence="3 12" id="KW-0004">4Fe-4S</keyword>
<evidence type="ECO:0000256" key="6">
    <source>
        <dbReference type="ARBA" id="ARBA00023004"/>
    </source>
</evidence>
<protein>
    <recommendedName>
        <fullName evidence="12">Transcriptional regulator WhiB</fullName>
    </recommendedName>
</protein>
<feature type="binding site" evidence="12">
    <location>
        <position position="62"/>
    </location>
    <ligand>
        <name>[4Fe-4S] cluster</name>
        <dbReference type="ChEBI" id="CHEBI:49883"/>
    </ligand>
</feature>
<reference evidence="14 15" key="1">
    <citation type="submission" date="2020-08" db="EMBL/GenBank/DDBJ databases">
        <title>Genomic Encyclopedia of Archaeal and Bacterial Type Strains, Phase II (KMG-II): from individual species to whole genera.</title>
        <authorList>
            <person name="Goeker M."/>
        </authorList>
    </citation>
    <scope>NUCLEOTIDE SEQUENCE [LARGE SCALE GENOMIC DNA]</scope>
    <source>
        <strain evidence="14 15">DSM 43850</strain>
    </source>
</reference>
<evidence type="ECO:0000313" key="15">
    <source>
        <dbReference type="Proteomes" id="UP000517916"/>
    </source>
</evidence>
<organism evidence="14 15">
    <name type="scientific">Kutzneria viridogrisea</name>
    <dbReference type="NCBI Taxonomy" id="47990"/>
    <lineage>
        <taxon>Bacteria</taxon>
        <taxon>Bacillati</taxon>
        <taxon>Actinomycetota</taxon>
        <taxon>Actinomycetes</taxon>
        <taxon>Pseudonocardiales</taxon>
        <taxon>Pseudonocardiaceae</taxon>
        <taxon>Kutzneria</taxon>
    </lineage>
</organism>
<evidence type="ECO:0000256" key="4">
    <source>
        <dbReference type="ARBA" id="ARBA00022490"/>
    </source>
</evidence>
<evidence type="ECO:0000256" key="1">
    <source>
        <dbReference type="ARBA" id="ARBA00004496"/>
    </source>
</evidence>
<name>A0ABR6BE85_9PSEU</name>
<dbReference type="InterPro" id="IPR003482">
    <property type="entry name" value="Whib"/>
</dbReference>
<evidence type="ECO:0000256" key="8">
    <source>
        <dbReference type="ARBA" id="ARBA00023015"/>
    </source>
</evidence>
<keyword evidence="11 12" id="KW-0804">Transcription</keyword>
<accession>A0ABR6BE85</accession>
<feature type="binding site" evidence="12">
    <location>
        <position position="23"/>
    </location>
    <ligand>
        <name>[4Fe-4S] cluster</name>
        <dbReference type="ChEBI" id="CHEBI:49883"/>
    </ligand>
</feature>
<dbReference type="PROSITE" id="PS51674">
    <property type="entry name" value="4FE4S_WBL"/>
    <property type="match status" value="1"/>
</dbReference>
<comment type="subcellular location">
    <subcellularLocation>
        <location evidence="1 12">Cytoplasm</location>
    </subcellularLocation>
</comment>
<dbReference type="Pfam" id="PF02467">
    <property type="entry name" value="Whib"/>
    <property type="match status" value="1"/>
</dbReference>
<keyword evidence="6 12" id="KW-0408">Iron</keyword>
<dbReference type="RefSeq" id="WP_025359626.1">
    <property type="nucleotide sequence ID" value="NZ_BAAABQ010000010.1"/>
</dbReference>
<comment type="PTM">
    <text evidence="12">Upon Fe-S cluster removal intramolecular disulfide bonds are formed.</text>
</comment>
<sequence>MADVHRLPTPVVENWDWQRQGSCRGANSAVFFHPDSERGSARLAREAHAKRICHECPVLRQCREHALSVQEPYGIWGGMGENERRALISDQRRRTRTRIGA</sequence>
<comment type="similarity">
    <text evidence="2 12">Belongs to the WhiB family.</text>
</comment>
<dbReference type="InterPro" id="IPR034768">
    <property type="entry name" value="4FE4S_WBL"/>
</dbReference>
<evidence type="ECO:0000256" key="9">
    <source>
        <dbReference type="ARBA" id="ARBA00023125"/>
    </source>
</evidence>
<evidence type="ECO:0000256" key="3">
    <source>
        <dbReference type="ARBA" id="ARBA00022485"/>
    </source>
</evidence>
<evidence type="ECO:0000313" key="14">
    <source>
        <dbReference type="EMBL" id="MBA8924909.1"/>
    </source>
</evidence>
<keyword evidence="10 12" id="KW-1015">Disulfide bond</keyword>
<keyword evidence="15" id="KW-1185">Reference proteome</keyword>
<evidence type="ECO:0000256" key="7">
    <source>
        <dbReference type="ARBA" id="ARBA00023014"/>
    </source>
</evidence>
<comment type="function">
    <text evidence="12">Acts as a transcriptional regulator. Probably redox-responsive. The apo- but not holo-form probably binds DNA.</text>
</comment>